<protein>
    <submittedName>
        <fullName evidence="2">Uncharacterized protein</fullName>
    </submittedName>
</protein>
<evidence type="ECO:0000256" key="1">
    <source>
        <dbReference type="SAM" id="MobiDB-lite"/>
    </source>
</evidence>
<dbReference type="PANTHER" id="PTHR39606">
    <property type="entry name" value="SURFACE PROTEIN, PUTATIVE-RELATED"/>
    <property type="match status" value="1"/>
</dbReference>
<feature type="compositionally biased region" description="Basic and acidic residues" evidence="1">
    <location>
        <begin position="133"/>
        <end position="143"/>
    </location>
</feature>
<dbReference type="PANTHER" id="PTHR39606:SF1">
    <property type="entry name" value="CELL SURFACE PROTEIN"/>
    <property type="match status" value="1"/>
</dbReference>
<evidence type="ECO:0000313" key="2">
    <source>
        <dbReference type="EMBL" id="KJZ70976.1"/>
    </source>
</evidence>
<reference evidence="2 3" key="1">
    <citation type="journal article" date="2014" name="Genome Biol. Evol.">
        <title>Comparative genomics and transcriptomics analyses reveal divergent lifestyle features of nematode endoparasitic fungus Hirsutella minnesotensis.</title>
        <authorList>
            <person name="Lai Y."/>
            <person name="Liu K."/>
            <person name="Zhang X."/>
            <person name="Zhang X."/>
            <person name="Li K."/>
            <person name="Wang N."/>
            <person name="Shu C."/>
            <person name="Wu Y."/>
            <person name="Wang C."/>
            <person name="Bushley K.E."/>
            <person name="Xiang M."/>
            <person name="Liu X."/>
        </authorList>
    </citation>
    <scope>NUCLEOTIDE SEQUENCE [LARGE SCALE GENOMIC DNA]</scope>
    <source>
        <strain evidence="2 3">3608</strain>
    </source>
</reference>
<feature type="compositionally biased region" description="Low complexity" evidence="1">
    <location>
        <begin position="96"/>
        <end position="116"/>
    </location>
</feature>
<proteinExistence type="predicted"/>
<gene>
    <name evidence="2" type="ORF">HIM_09631</name>
</gene>
<organism evidence="2 3">
    <name type="scientific">Hirsutella minnesotensis 3608</name>
    <dbReference type="NCBI Taxonomy" id="1043627"/>
    <lineage>
        <taxon>Eukaryota</taxon>
        <taxon>Fungi</taxon>
        <taxon>Dikarya</taxon>
        <taxon>Ascomycota</taxon>
        <taxon>Pezizomycotina</taxon>
        <taxon>Sordariomycetes</taxon>
        <taxon>Hypocreomycetidae</taxon>
        <taxon>Hypocreales</taxon>
        <taxon>Ophiocordycipitaceae</taxon>
        <taxon>Hirsutella</taxon>
    </lineage>
</organism>
<name>A0A0F7ZGJ0_9HYPO</name>
<accession>A0A0F7ZGJ0</accession>
<feature type="compositionally biased region" description="Low complexity" evidence="1">
    <location>
        <begin position="158"/>
        <end position="172"/>
    </location>
</feature>
<feature type="compositionally biased region" description="Basic and acidic residues" evidence="1">
    <location>
        <begin position="174"/>
        <end position="186"/>
    </location>
</feature>
<dbReference type="AlphaFoldDB" id="A0A0F7ZGJ0"/>
<dbReference type="OrthoDB" id="2590867at2759"/>
<sequence>MNAPTATNQLGPAPNTAGPHRHDVINKLDPTVDSQSGGAQILGPGINSSAQGAAAAAPPPTNQAQVGVGNNYGLQHNSRPANVLDPRVDSSQTRDAVPPGSAAAPGISAPPSINAPQGTYGPHSTRTANTLDPRIDSDLDGRGRVGMQGQPTAAAVHPGGVTQPGPAPTTAGPHRHDIMNKLDPTVDSKAAAPQAQYRTT</sequence>
<feature type="compositionally biased region" description="Polar residues" evidence="1">
    <location>
        <begin position="1"/>
        <end position="10"/>
    </location>
</feature>
<keyword evidence="3" id="KW-1185">Reference proteome</keyword>
<feature type="region of interest" description="Disordered" evidence="1">
    <location>
        <begin position="1"/>
        <end position="200"/>
    </location>
</feature>
<dbReference type="Proteomes" id="UP000054481">
    <property type="component" value="Unassembled WGS sequence"/>
</dbReference>
<dbReference type="EMBL" id="KQ030597">
    <property type="protein sequence ID" value="KJZ70976.1"/>
    <property type="molecule type" value="Genomic_DNA"/>
</dbReference>
<evidence type="ECO:0000313" key="3">
    <source>
        <dbReference type="Proteomes" id="UP000054481"/>
    </source>
</evidence>